<dbReference type="EMBL" id="MTHB01000046">
    <property type="protein sequence ID" value="OXC79189.1"/>
    <property type="molecule type" value="Genomic_DNA"/>
</dbReference>
<proteinExistence type="predicted"/>
<feature type="region of interest" description="Disordered" evidence="1">
    <location>
        <begin position="48"/>
        <end position="67"/>
    </location>
</feature>
<comment type="caution">
    <text evidence="2">The sequence shown here is derived from an EMBL/GenBank/DDBJ whole genome shotgun (WGS) entry which is preliminary data.</text>
</comment>
<reference evidence="3" key="1">
    <citation type="submission" date="2017-01" db="EMBL/GenBank/DDBJ databases">
        <title>Genome Analysis of Deinococcus marmoris KOPRI26562.</title>
        <authorList>
            <person name="Kim J.H."/>
            <person name="Oh H.-M."/>
        </authorList>
    </citation>
    <scope>NUCLEOTIDE SEQUENCE [LARGE SCALE GENOMIC DNA]</scope>
    <source>
        <strain evidence="3">PAMC 26633</strain>
    </source>
</reference>
<accession>A0A226X7T9</accession>
<dbReference type="AlphaFoldDB" id="A0A226X7T9"/>
<organism evidence="2 3">
    <name type="scientific">Caballeronia sordidicola</name>
    <name type="common">Burkholderia sordidicola</name>
    <dbReference type="NCBI Taxonomy" id="196367"/>
    <lineage>
        <taxon>Bacteria</taxon>
        <taxon>Pseudomonadati</taxon>
        <taxon>Pseudomonadota</taxon>
        <taxon>Betaproteobacteria</taxon>
        <taxon>Burkholderiales</taxon>
        <taxon>Burkholderiaceae</taxon>
        <taxon>Caballeronia</taxon>
    </lineage>
</organism>
<evidence type="ECO:0000313" key="3">
    <source>
        <dbReference type="Proteomes" id="UP000214720"/>
    </source>
</evidence>
<evidence type="ECO:0000313" key="2">
    <source>
        <dbReference type="EMBL" id="OXC79189.1"/>
    </source>
</evidence>
<gene>
    <name evidence="2" type="ORF">BSU04_08445</name>
</gene>
<dbReference type="Proteomes" id="UP000214720">
    <property type="component" value="Unassembled WGS sequence"/>
</dbReference>
<name>A0A226X7T9_CABSO</name>
<evidence type="ECO:0000256" key="1">
    <source>
        <dbReference type="SAM" id="MobiDB-lite"/>
    </source>
</evidence>
<sequence length="67" mass="7377">MLVTQAFGAFSWITLGPPVAATELKKIDQNGPARRTQAGRSEAFIDELRARRHGPNANPPAWRSSNF</sequence>
<protein>
    <submittedName>
        <fullName evidence="2">Uncharacterized protein</fullName>
    </submittedName>
</protein>